<dbReference type="Gene3D" id="2.60.110.10">
    <property type="entry name" value="Thaumatin"/>
    <property type="match status" value="1"/>
</dbReference>
<keyword evidence="2" id="KW-0732">Signal</keyword>
<gene>
    <name evidence="3" type="ORF">RHOBADRAFT_51429</name>
</gene>
<evidence type="ECO:0000313" key="3">
    <source>
        <dbReference type="EMBL" id="KPV77596.1"/>
    </source>
</evidence>
<sequence length="399" mass="41217">MARRMTRSLERWRPPPRLLVAVALLPARALAADRQFTIVNSCDFTVWPAVTNWNEGAKYTGVRGWEAAAGSEKSVTVPERWNGRVWARRACKFDADGKGSCVTGDCPGGLECDDNTIGWVNVGEFNLNAWGGNDFWDISAVPGWTGPMSIEPDGCDSLSCTEDVLAACPDDRMKQKDGDGNVIGCLSACMAGINAVEPSVNCCSGKYNNVTACLPGDVDFYDRFVNTHTAYDYQKGDPAVDYACPSANSPNYKVTFCPGGKSSSSSANSSGASGGAADSSATKARADAATTLMAEEMSSTEAAGTGSTRSGTSTARPTAATSNASSADEQQHNSLSTPTPNQSGSTSSPSPAAAASTDESAFLGVSKPVALAVVGCAVALPLGMLAHPSTAPSATAARS</sequence>
<dbReference type="OrthoDB" id="430315at2759"/>
<feature type="compositionally biased region" description="Low complexity" evidence="1">
    <location>
        <begin position="336"/>
        <end position="354"/>
    </location>
</feature>
<evidence type="ECO:0000256" key="1">
    <source>
        <dbReference type="SAM" id="MobiDB-lite"/>
    </source>
</evidence>
<dbReference type="OMA" id="CMAGINA"/>
<dbReference type="InterPro" id="IPR001938">
    <property type="entry name" value="Thaumatin"/>
</dbReference>
<dbReference type="PANTHER" id="PTHR31013">
    <property type="entry name" value="THAUMATIN FAMILY PROTEIN-RELATED"/>
    <property type="match status" value="1"/>
</dbReference>
<reference evidence="3 4" key="1">
    <citation type="journal article" date="2015" name="Front. Microbiol.">
        <title>Genome sequence of the plant growth promoting endophytic yeast Rhodotorula graminis WP1.</title>
        <authorList>
            <person name="Firrincieli A."/>
            <person name="Otillar R."/>
            <person name="Salamov A."/>
            <person name="Schmutz J."/>
            <person name="Khan Z."/>
            <person name="Redman R.S."/>
            <person name="Fleck N.D."/>
            <person name="Lindquist E."/>
            <person name="Grigoriev I.V."/>
            <person name="Doty S.L."/>
        </authorList>
    </citation>
    <scope>NUCLEOTIDE SEQUENCE [LARGE SCALE GENOMIC DNA]</scope>
    <source>
        <strain evidence="3 4">WP1</strain>
    </source>
</reference>
<organism evidence="3 4">
    <name type="scientific">Rhodotorula graminis (strain WP1)</name>
    <dbReference type="NCBI Taxonomy" id="578459"/>
    <lineage>
        <taxon>Eukaryota</taxon>
        <taxon>Fungi</taxon>
        <taxon>Dikarya</taxon>
        <taxon>Basidiomycota</taxon>
        <taxon>Pucciniomycotina</taxon>
        <taxon>Microbotryomycetes</taxon>
        <taxon>Sporidiobolales</taxon>
        <taxon>Sporidiobolaceae</taxon>
        <taxon>Rhodotorula</taxon>
    </lineage>
</organism>
<dbReference type="RefSeq" id="XP_018273645.1">
    <property type="nucleotide sequence ID" value="XM_018415835.1"/>
</dbReference>
<dbReference type="Pfam" id="PF00314">
    <property type="entry name" value="Thaumatin"/>
    <property type="match status" value="1"/>
</dbReference>
<keyword evidence="4" id="KW-1185">Reference proteome</keyword>
<dbReference type="PROSITE" id="PS00316">
    <property type="entry name" value="THAUMATIN_1"/>
    <property type="match status" value="1"/>
</dbReference>
<feature type="signal peptide" evidence="2">
    <location>
        <begin position="1"/>
        <end position="31"/>
    </location>
</feature>
<feature type="compositionally biased region" description="Low complexity" evidence="1">
    <location>
        <begin position="265"/>
        <end position="281"/>
    </location>
</feature>
<evidence type="ECO:0008006" key="5">
    <source>
        <dbReference type="Google" id="ProtNLM"/>
    </source>
</evidence>
<dbReference type="PRINTS" id="PR00347">
    <property type="entry name" value="THAUMATIN"/>
</dbReference>
<dbReference type="InterPro" id="IPR037176">
    <property type="entry name" value="Osmotin/thaumatin-like_sf"/>
</dbReference>
<dbReference type="SUPFAM" id="SSF49870">
    <property type="entry name" value="Osmotin, thaumatin-like protein"/>
    <property type="match status" value="1"/>
</dbReference>
<protein>
    <recommendedName>
        <fullName evidence="5">Osmotin, thaumatin-like protein</fullName>
    </recommendedName>
</protein>
<dbReference type="SMART" id="SM00205">
    <property type="entry name" value="THN"/>
    <property type="match status" value="1"/>
</dbReference>
<dbReference type="GeneID" id="28976283"/>
<proteinExistence type="predicted"/>
<dbReference type="AlphaFoldDB" id="A0A194SDU5"/>
<accession>A0A194SDU5</accession>
<name>A0A194SDU5_RHOGW</name>
<evidence type="ECO:0000256" key="2">
    <source>
        <dbReference type="SAM" id="SignalP"/>
    </source>
</evidence>
<feature type="region of interest" description="Disordered" evidence="1">
    <location>
        <begin position="265"/>
        <end position="354"/>
    </location>
</feature>
<feature type="compositionally biased region" description="Low complexity" evidence="1">
    <location>
        <begin position="299"/>
        <end position="327"/>
    </location>
</feature>
<dbReference type="PANTHER" id="PTHR31013:SF2">
    <property type="entry name" value="THAUMATIN-LIKE PROTEIN"/>
    <property type="match status" value="1"/>
</dbReference>
<evidence type="ECO:0000313" key="4">
    <source>
        <dbReference type="Proteomes" id="UP000053890"/>
    </source>
</evidence>
<dbReference type="Proteomes" id="UP000053890">
    <property type="component" value="Unassembled WGS sequence"/>
</dbReference>
<feature type="chain" id="PRO_5008265622" description="Osmotin, thaumatin-like protein" evidence="2">
    <location>
        <begin position="32"/>
        <end position="399"/>
    </location>
</feature>
<dbReference type="EMBL" id="KQ474074">
    <property type="protein sequence ID" value="KPV77596.1"/>
    <property type="molecule type" value="Genomic_DNA"/>
</dbReference>
<dbReference type="PROSITE" id="PS51367">
    <property type="entry name" value="THAUMATIN_2"/>
    <property type="match status" value="1"/>
</dbReference>
<dbReference type="InterPro" id="IPR017949">
    <property type="entry name" value="Thaumatin_CS"/>
</dbReference>